<dbReference type="InterPro" id="IPR051217">
    <property type="entry name" value="Insect_Cuticle_Struc_Prot"/>
</dbReference>
<dbReference type="PRINTS" id="PR00947">
    <property type="entry name" value="CUTICLE"/>
</dbReference>
<evidence type="ECO:0000256" key="2">
    <source>
        <dbReference type="PROSITE-ProRule" id="PRU00497"/>
    </source>
</evidence>
<evidence type="ECO:0000256" key="1">
    <source>
        <dbReference type="ARBA" id="ARBA00022460"/>
    </source>
</evidence>
<dbReference type="PANTHER" id="PTHR12236:SF46">
    <property type="entry name" value="CUTICULAR PROTEIN 30B-RELATED"/>
    <property type="match status" value="1"/>
</dbReference>
<dbReference type="GO" id="GO:0042302">
    <property type="term" value="F:structural constituent of cuticle"/>
    <property type="evidence" value="ECO:0007669"/>
    <property type="project" value="UniProtKB-UniRule"/>
</dbReference>
<dbReference type="GO" id="GO:0005615">
    <property type="term" value="C:extracellular space"/>
    <property type="evidence" value="ECO:0007669"/>
    <property type="project" value="TreeGrafter"/>
</dbReference>
<dbReference type="InterPro" id="IPR000618">
    <property type="entry name" value="Insect_cuticle"/>
</dbReference>
<name>A0AAG5DY99_ANOAO</name>
<reference evidence="4" key="1">
    <citation type="submission" date="2024-04" db="UniProtKB">
        <authorList>
            <consortium name="EnsemblMetazoa"/>
        </authorList>
    </citation>
    <scope>IDENTIFICATION</scope>
    <source>
        <strain evidence="4">EBRO</strain>
    </source>
</reference>
<dbReference type="EnsemblMetazoa" id="ENSAATROPT017957">
    <property type="protein sequence ID" value="ENSAATROPP015904"/>
    <property type="gene ID" value="ENSAATROPG014648"/>
</dbReference>
<sequence length="200" mass="22321">LVLQKKKIFCTITQICIVLLLGVTVANAAVLPVLHHGHEDHHGPAEYHFQYSVHDEHTGDVKSQHEERHGDKVTGQYTLVDADGYRRVVDYSSDKHTGFVAKVQREPLKSHGVVVAVPKKAHFLPAVHYVKSVALAPVVHHVVPTVHHVEAVHHVEPVHHVELHHAVPQVHVLKPVAHLKQSHNAHSHTSFKSGNVSYQY</sequence>
<evidence type="ECO:0000256" key="3">
    <source>
        <dbReference type="SAM" id="MobiDB-lite"/>
    </source>
</evidence>
<accession>A0AAG5DY99</accession>
<evidence type="ECO:0000313" key="4">
    <source>
        <dbReference type="EnsemblMetazoa" id="ENSAATROPP015904"/>
    </source>
</evidence>
<feature type="region of interest" description="Disordered" evidence="3">
    <location>
        <begin position="181"/>
        <end position="200"/>
    </location>
</feature>
<dbReference type="Pfam" id="PF00379">
    <property type="entry name" value="Chitin_bind_4"/>
    <property type="match status" value="1"/>
</dbReference>
<proteinExistence type="predicted"/>
<dbReference type="Proteomes" id="UP000075880">
    <property type="component" value="Unassembled WGS sequence"/>
</dbReference>
<evidence type="ECO:0000313" key="5">
    <source>
        <dbReference type="Proteomes" id="UP000075880"/>
    </source>
</evidence>
<dbReference type="GO" id="GO:0031012">
    <property type="term" value="C:extracellular matrix"/>
    <property type="evidence" value="ECO:0007669"/>
    <property type="project" value="TreeGrafter"/>
</dbReference>
<keyword evidence="1 2" id="KW-0193">Cuticle</keyword>
<organism evidence="4 5">
    <name type="scientific">Anopheles atroparvus</name>
    <name type="common">European mosquito</name>
    <dbReference type="NCBI Taxonomy" id="41427"/>
    <lineage>
        <taxon>Eukaryota</taxon>
        <taxon>Metazoa</taxon>
        <taxon>Ecdysozoa</taxon>
        <taxon>Arthropoda</taxon>
        <taxon>Hexapoda</taxon>
        <taxon>Insecta</taxon>
        <taxon>Pterygota</taxon>
        <taxon>Neoptera</taxon>
        <taxon>Endopterygota</taxon>
        <taxon>Diptera</taxon>
        <taxon>Nematocera</taxon>
        <taxon>Culicoidea</taxon>
        <taxon>Culicidae</taxon>
        <taxon>Anophelinae</taxon>
        <taxon>Anopheles</taxon>
    </lineage>
</organism>
<protein>
    <submittedName>
        <fullName evidence="4">Uncharacterized protein</fullName>
    </submittedName>
</protein>
<dbReference type="PANTHER" id="PTHR12236">
    <property type="entry name" value="STRUCTURAL CONTITUENT OF CUTICLE"/>
    <property type="match status" value="1"/>
</dbReference>
<dbReference type="AlphaFoldDB" id="A0AAG5DY99"/>
<dbReference type="PROSITE" id="PS51155">
    <property type="entry name" value="CHIT_BIND_RR_2"/>
    <property type="match status" value="1"/>
</dbReference>
<feature type="compositionally biased region" description="Polar residues" evidence="3">
    <location>
        <begin position="187"/>
        <end position="200"/>
    </location>
</feature>
<keyword evidence="5" id="KW-1185">Reference proteome</keyword>